<evidence type="ECO:0000256" key="11">
    <source>
        <dbReference type="SAM" id="Coils"/>
    </source>
</evidence>
<organism evidence="13 14">
    <name type="scientific">Steinernema hermaphroditum</name>
    <dbReference type="NCBI Taxonomy" id="289476"/>
    <lineage>
        <taxon>Eukaryota</taxon>
        <taxon>Metazoa</taxon>
        <taxon>Ecdysozoa</taxon>
        <taxon>Nematoda</taxon>
        <taxon>Chromadorea</taxon>
        <taxon>Rhabditida</taxon>
        <taxon>Tylenchina</taxon>
        <taxon>Panagrolaimomorpha</taxon>
        <taxon>Strongyloidoidea</taxon>
        <taxon>Steinernematidae</taxon>
        <taxon>Steinernema</taxon>
    </lineage>
</organism>
<comment type="subcellular location">
    <subcellularLocation>
        <location evidence="7">Postsynaptic density</location>
    </subcellularLocation>
</comment>
<keyword evidence="14" id="KW-1185">Reference proteome</keyword>
<keyword evidence="6" id="KW-0770">Synapse</keyword>
<dbReference type="GO" id="GO:0006511">
    <property type="term" value="P:ubiquitin-dependent protein catabolic process"/>
    <property type="evidence" value="ECO:0007669"/>
    <property type="project" value="TreeGrafter"/>
</dbReference>
<evidence type="ECO:0000256" key="6">
    <source>
        <dbReference type="ARBA" id="ARBA00023018"/>
    </source>
</evidence>
<dbReference type="FunFam" id="3.30.2410.10:FF:000012">
    <property type="entry name" value="Ubiquitin-protein ligase E3B"/>
    <property type="match status" value="1"/>
</dbReference>
<comment type="pathway">
    <text evidence="2">Protein modification; protein ubiquitination.</text>
</comment>
<dbReference type="FunFam" id="3.30.2160.10:FF:000002">
    <property type="entry name" value="Putative Ubiquitin-protein ligase E3C"/>
    <property type="match status" value="1"/>
</dbReference>
<proteinExistence type="predicted"/>
<dbReference type="PANTHER" id="PTHR45700">
    <property type="entry name" value="UBIQUITIN-PROTEIN LIGASE E3C"/>
    <property type="match status" value="1"/>
</dbReference>
<dbReference type="InterPro" id="IPR035983">
    <property type="entry name" value="Hect_E3_ubiquitin_ligase"/>
</dbReference>
<dbReference type="GO" id="GO:0014069">
    <property type="term" value="C:postsynaptic density"/>
    <property type="evidence" value="ECO:0007669"/>
    <property type="project" value="UniProtKB-SubCell"/>
</dbReference>
<gene>
    <name evidence="13" type="ORF">QR680_012692</name>
</gene>
<protein>
    <recommendedName>
        <fullName evidence="8">Ubiquitin-protein ligase E3B</fullName>
        <ecNumber evidence="3">2.3.2.26</ecNumber>
    </recommendedName>
    <alternativeName>
        <fullName evidence="9">HECT-type ubiquitin transferase E3B</fullName>
    </alternativeName>
</protein>
<dbReference type="Gene3D" id="3.30.2160.10">
    <property type="entry name" value="Hect, E3 ligase catalytic domain"/>
    <property type="match status" value="1"/>
</dbReference>
<dbReference type="Pfam" id="PF00612">
    <property type="entry name" value="IQ"/>
    <property type="match status" value="1"/>
</dbReference>
<accession>A0AA39I557</accession>
<dbReference type="CDD" id="cd00078">
    <property type="entry name" value="HECTc"/>
    <property type="match status" value="1"/>
</dbReference>
<evidence type="ECO:0000256" key="1">
    <source>
        <dbReference type="ARBA" id="ARBA00000885"/>
    </source>
</evidence>
<sequence length="1052" mass="119257">MLLSSADDDDQRRKFIERAAHERKERERLRKNIELARRLQCVCRGHLTRRAFRERIRSEVDSKLTHFVDAEENGKPAVVNSDILNLTSLLLRFATFEDDLERVRMICRYMVVSLEVNSSSRSFVALFLSKRHLRKANQVVSQFFVTLPSWMLKLDAGKMSEVNTVSLFVRFLVGYGTCDGWSLVKSMPSVAAVLNEMCAKVCSGMLHSNAYVDLSKVINRFVSRSQSSGSDAISLLFAVLFNPVRNSKYGTFEMTLFVRNVFVTPGLLTYLPNTALGVLISEGVFQHTLCILASQEISKELNGTEALALLANMIHLWYLNQKEVIEHLLDWAAVMNTLLARCREFTIGAKKKTHFHPILGWYSQRLDPSIEYMIGPINHQLSFLWTKNMVHCLFGSILQGANSGSPSSSPNTEAPASSLGSDVTSSIQKLWKKFSMRDNPVTYGGKSIPPVSMTAVICQLYQNALLTLVNIQTDLLSGLCREDYLLPLLWSSISSSSQDSGLTFHLNLLASDRAQTLPHFAPLMLFADTAASVISILDEEEMYERGTPFSLSQLSSIAKFANVFCFRAVWNDLFDYKTPGKSPLFDAIYQLCMTLYNRDSRRSFTQHSKFWHAPDVKSTWLISEFERKSDRGVHLMTNMPHLVPLKERMVLFRKLVTADKDANDVPSTMITVERQRLVEDGYRLLASLSPQALKATIRVKFINYQGLDEAGIDQDGVFKEFLELTLKKVFDPSLNLFKSTTNRQLYPSPTSNVHEDHLALFQFVGRMLAKAVYEGIVVDVQLAAVLLATVLQRRLCAFDELSLLDADLYKSLTYVKHYKDSDDVSDLALTFSTTEDYLGQLKTVDLIPGGRFITVSNENKIVYIHKMAQYRVFSQTKEQCRWFVSGFQSVMNASWIGLFAPHELQILISGQSADIDLIDLRKNVQYYGGFHNNHRLIKWLWQILEQDFSAQERQLFVKFVTSCSRGPLLGFSTLEPPFSIRCVEVSDDQDQGDTLASVVRGFLAIKKRQPSSRLPTASTCFNLLKLPNYNKRSTLLQKLRYAIHSETGFELS</sequence>
<evidence type="ECO:0000256" key="2">
    <source>
        <dbReference type="ARBA" id="ARBA00004906"/>
    </source>
</evidence>
<evidence type="ECO:0000256" key="5">
    <source>
        <dbReference type="ARBA" id="ARBA00022786"/>
    </source>
</evidence>
<dbReference type="GO" id="GO:0000209">
    <property type="term" value="P:protein polyubiquitination"/>
    <property type="evidence" value="ECO:0007669"/>
    <property type="project" value="InterPro"/>
</dbReference>
<dbReference type="SMART" id="SM00119">
    <property type="entry name" value="HECTc"/>
    <property type="match status" value="1"/>
</dbReference>
<dbReference type="SUPFAM" id="SSF56204">
    <property type="entry name" value="Hect, E3 ligase catalytic domain"/>
    <property type="match status" value="1"/>
</dbReference>
<dbReference type="Pfam" id="PF00632">
    <property type="entry name" value="HECT"/>
    <property type="match status" value="1"/>
</dbReference>
<keyword evidence="4" id="KW-0808">Transferase</keyword>
<dbReference type="AlphaFoldDB" id="A0AA39I557"/>
<dbReference type="InterPro" id="IPR044611">
    <property type="entry name" value="E3A/B/C-like"/>
</dbReference>
<evidence type="ECO:0000313" key="14">
    <source>
        <dbReference type="Proteomes" id="UP001175271"/>
    </source>
</evidence>
<name>A0AA39I557_9BILA</name>
<feature type="active site" description="Glycyl thioester intermediate" evidence="10">
    <location>
        <position position="1020"/>
    </location>
</feature>
<dbReference type="InterPro" id="IPR000569">
    <property type="entry name" value="HECT_dom"/>
</dbReference>
<evidence type="ECO:0000256" key="7">
    <source>
        <dbReference type="ARBA" id="ARBA00034105"/>
    </source>
</evidence>
<dbReference type="PROSITE" id="PS50237">
    <property type="entry name" value="HECT"/>
    <property type="match status" value="1"/>
</dbReference>
<dbReference type="Proteomes" id="UP001175271">
    <property type="component" value="Unassembled WGS sequence"/>
</dbReference>
<dbReference type="PROSITE" id="PS50096">
    <property type="entry name" value="IQ"/>
    <property type="match status" value="1"/>
</dbReference>
<evidence type="ECO:0000256" key="8">
    <source>
        <dbReference type="ARBA" id="ARBA00067505"/>
    </source>
</evidence>
<dbReference type="EC" id="2.3.2.26" evidence="3"/>
<evidence type="ECO:0000259" key="12">
    <source>
        <dbReference type="PROSITE" id="PS50237"/>
    </source>
</evidence>
<dbReference type="GO" id="GO:0061630">
    <property type="term" value="F:ubiquitin protein ligase activity"/>
    <property type="evidence" value="ECO:0007669"/>
    <property type="project" value="UniProtKB-EC"/>
</dbReference>
<evidence type="ECO:0000313" key="13">
    <source>
        <dbReference type="EMBL" id="KAK0416803.1"/>
    </source>
</evidence>
<dbReference type="EMBL" id="JAUCMV010000002">
    <property type="protein sequence ID" value="KAK0416803.1"/>
    <property type="molecule type" value="Genomic_DNA"/>
</dbReference>
<comment type="caution">
    <text evidence="13">The sequence shown here is derived from an EMBL/GenBank/DDBJ whole genome shotgun (WGS) entry which is preliminary data.</text>
</comment>
<evidence type="ECO:0000256" key="3">
    <source>
        <dbReference type="ARBA" id="ARBA00012485"/>
    </source>
</evidence>
<comment type="catalytic activity">
    <reaction evidence="1">
        <text>S-ubiquitinyl-[E2 ubiquitin-conjugating enzyme]-L-cysteine + [acceptor protein]-L-lysine = [E2 ubiquitin-conjugating enzyme]-L-cysteine + N(6)-ubiquitinyl-[acceptor protein]-L-lysine.</text>
        <dbReference type="EC" id="2.3.2.26"/>
    </reaction>
</comment>
<keyword evidence="5 10" id="KW-0833">Ubl conjugation pathway</keyword>
<dbReference type="InterPro" id="IPR000048">
    <property type="entry name" value="IQ_motif_EF-hand-BS"/>
</dbReference>
<dbReference type="Gene3D" id="3.30.2410.10">
    <property type="entry name" value="Hect, E3 ligase catalytic domain"/>
    <property type="match status" value="1"/>
</dbReference>
<reference evidence="13" key="1">
    <citation type="submission" date="2023-06" db="EMBL/GenBank/DDBJ databases">
        <title>Genomic analysis of the entomopathogenic nematode Steinernema hermaphroditum.</title>
        <authorList>
            <person name="Schwarz E.M."/>
            <person name="Heppert J.K."/>
            <person name="Baniya A."/>
            <person name="Schwartz H.T."/>
            <person name="Tan C.-H."/>
            <person name="Antoshechkin I."/>
            <person name="Sternberg P.W."/>
            <person name="Goodrich-Blair H."/>
            <person name="Dillman A.R."/>
        </authorList>
    </citation>
    <scope>NUCLEOTIDE SEQUENCE</scope>
    <source>
        <strain evidence="13">PS9179</strain>
        <tissue evidence="13">Whole animal</tissue>
    </source>
</reference>
<feature type="coiled-coil region" evidence="11">
    <location>
        <begin position="12"/>
        <end position="39"/>
    </location>
</feature>
<evidence type="ECO:0000256" key="9">
    <source>
        <dbReference type="ARBA" id="ARBA00077267"/>
    </source>
</evidence>
<evidence type="ECO:0000256" key="4">
    <source>
        <dbReference type="ARBA" id="ARBA00022679"/>
    </source>
</evidence>
<dbReference type="Gene3D" id="3.90.1750.10">
    <property type="entry name" value="Hect, E3 ligase catalytic domains"/>
    <property type="match status" value="1"/>
</dbReference>
<dbReference type="PANTHER" id="PTHR45700:SF3">
    <property type="entry name" value="UBIQUITIN-PROTEIN LIGASE E3B"/>
    <property type="match status" value="1"/>
</dbReference>
<evidence type="ECO:0000256" key="10">
    <source>
        <dbReference type="PROSITE-ProRule" id="PRU00104"/>
    </source>
</evidence>
<feature type="domain" description="HECT" evidence="12">
    <location>
        <begin position="689"/>
        <end position="1052"/>
    </location>
</feature>
<keyword evidence="11" id="KW-0175">Coiled coil</keyword>